<reference evidence="2" key="1">
    <citation type="submission" date="2019-12" db="EMBL/GenBank/DDBJ databases">
        <authorList>
            <person name="Scholes J."/>
        </authorList>
    </citation>
    <scope>NUCLEOTIDE SEQUENCE</scope>
</reference>
<keyword evidence="3" id="KW-1185">Reference proteome</keyword>
<dbReference type="AlphaFoldDB" id="A0A9N7RL42"/>
<evidence type="ECO:0000259" key="1">
    <source>
        <dbReference type="Pfam" id="PF24758"/>
    </source>
</evidence>
<protein>
    <recommendedName>
        <fullName evidence="1">F-box/LRR-repeat protein 15/At3g58940/PEG3-like LRR domain-containing protein</fullName>
    </recommendedName>
</protein>
<dbReference type="SUPFAM" id="SSF52047">
    <property type="entry name" value="RNI-like"/>
    <property type="match status" value="1"/>
</dbReference>
<dbReference type="Gene3D" id="3.80.10.10">
    <property type="entry name" value="Ribonuclease Inhibitor"/>
    <property type="match status" value="1"/>
</dbReference>
<gene>
    <name evidence="2" type="ORF">SHERM_29210</name>
</gene>
<dbReference type="PANTHER" id="PTHR31639">
    <property type="entry name" value="F-BOX PROTEIN-LIKE"/>
    <property type="match status" value="1"/>
</dbReference>
<evidence type="ECO:0000313" key="2">
    <source>
        <dbReference type="EMBL" id="CAA0833954.1"/>
    </source>
</evidence>
<evidence type="ECO:0000313" key="3">
    <source>
        <dbReference type="Proteomes" id="UP001153555"/>
    </source>
</evidence>
<organism evidence="2 3">
    <name type="scientific">Striga hermonthica</name>
    <name type="common">Purple witchweed</name>
    <name type="synonym">Buchnera hermonthica</name>
    <dbReference type="NCBI Taxonomy" id="68872"/>
    <lineage>
        <taxon>Eukaryota</taxon>
        <taxon>Viridiplantae</taxon>
        <taxon>Streptophyta</taxon>
        <taxon>Embryophyta</taxon>
        <taxon>Tracheophyta</taxon>
        <taxon>Spermatophyta</taxon>
        <taxon>Magnoliopsida</taxon>
        <taxon>eudicotyledons</taxon>
        <taxon>Gunneridae</taxon>
        <taxon>Pentapetalae</taxon>
        <taxon>asterids</taxon>
        <taxon>lamiids</taxon>
        <taxon>Lamiales</taxon>
        <taxon>Orobanchaceae</taxon>
        <taxon>Buchnereae</taxon>
        <taxon>Striga</taxon>
    </lineage>
</organism>
<comment type="caution">
    <text evidence="2">The sequence shown here is derived from an EMBL/GenBank/DDBJ whole genome shotgun (WGS) entry which is preliminary data.</text>
</comment>
<dbReference type="Proteomes" id="UP001153555">
    <property type="component" value="Unassembled WGS sequence"/>
</dbReference>
<feature type="domain" description="F-box/LRR-repeat protein 15/At3g58940/PEG3-like LRR" evidence="1">
    <location>
        <begin position="90"/>
        <end position="209"/>
    </location>
</feature>
<dbReference type="InterPro" id="IPR032675">
    <property type="entry name" value="LRR_dom_sf"/>
</dbReference>
<dbReference type="InterPro" id="IPR055411">
    <property type="entry name" value="LRR_FXL15/At3g58940/PEG3-like"/>
</dbReference>
<dbReference type="OrthoDB" id="421226at2759"/>
<dbReference type="PANTHER" id="PTHR31639:SF42">
    <property type="entry name" value="OS02G0160200 PROTEIN"/>
    <property type="match status" value="1"/>
</dbReference>
<dbReference type="Pfam" id="PF24758">
    <property type="entry name" value="LRR_At5g56370"/>
    <property type="match status" value="1"/>
</dbReference>
<accession>A0A9N7RL42</accession>
<proteinExistence type="predicted"/>
<name>A0A9N7RL42_STRHE</name>
<dbReference type="EMBL" id="CACSLK010027842">
    <property type="protein sequence ID" value="CAA0833954.1"/>
    <property type="molecule type" value="Genomic_DNA"/>
</dbReference>
<sequence length="517" mass="59016">MKKQKQAAKTEESLSTAMAYDRISNLPIPILHRILCSLSQREASTEPYKDTVIKTSPYTNSISTYRTSTHDRSSPALNIKAFKLNFISCIPLYYDLPSAVFFSESLEELHLCKCRLSPVESVRFESLRMLTLEQVEVDGGTLETKTLGCPLLRRLVINNCWELRNIRLSEAPGLKHFDLCDCIEMEGGSIKIEVPNLETVRIRGPWIWSHCRSAFLFSRLASLHLCDVILSSESIDLLSFGCPTLESLALRSTDTDTVLEECPCFIGLALHNCFGFEEFHLASDSVKRLSIATRNILLKGVTICVPTTTSKGWDSNVILSLCEDDLDFNASSWFLMLRRILKPLSGSRIDLTLQMNSGSRLDVRCGAVDGSRLLSDEPPVVVENLEIRTSDCRTKSWYSDFTNDLFRVCRPRHVWGHRLTSKSVVAWNQRLSNFQFNILLANMSLGTFWRHDLEQVHVKAVDGEKFQLVEWTDLSELRKRTYDRVIFIQLKWRGQNWETGHMDGPFQFYFTESLGLL</sequence>